<proteinExistence type="predicted"/>
<dbReference type="Proteomes" id="UP001189429">
    <property type="component" value="Unassembled WGS sequence"/>
</dbReference>
<gene>
    <name evidence="1" type="ORF">PCOR1329_LOCUS17743</name>
</gene>
<evidence type="ECO:0000313" key="1">
    <source>
        <dbReference type="EMBL" id="CAK0814038.1"/>
    </source>
</evidence>
<comment type="caution">
    <text evidence="1">The sequence shown here is derived from an EMBL/GenBank/DDBJ whole genome shotgun (WGS) entry which is preliminary data.</text>
</comment>
<accession>A0ABN9R6N1</accession>
<protein>
    <submittedName>
        <fullName evidence="1">Uncharacterized protein</fullName>
    </submittedName>
</protein>
<evidence type="ECO:0000313" key="2">
    <source>
        <dbReference type="Proteomes" id="UP001189429"/>
    </source>
</evidence>
<feature type="non-terminal residue" evidence="1">
    <location>
        <position position="82"/>
    </location>
</feature>
<name>A0ABN9R6N1_9DINO</name>
<dbReference type="EMBL" id="CAUYUJ010005540">
    <property type="protein sequence ID" value="CAK0814038.1"/>
    <property type="molecule type" value="Genomic_DNA"/>
</dbReference>
<sequence>ETLVQVAAAADVSVEEARIPLQEFVGQAVNEEPLQKRLRTPHGLPKQALLEESRGELEAREWAHWRPRLLWLLGEMDAPSLE</sequence>
<feature type="non-terminal residue" evidence="1">
    <location>
        <position position="1"/>
    </location>
</feature>
<organism evidence="1 2">
    <name type="scientific">Prorocentrum cordatum</name>
    <dbReference type="NCBI Taxonomy" id="2364126"/>
    <lineage>
        <taxon>Eukaryota</taxon>
        <taxon>Sar</taxon>
        <taxon>Alveolata</taxon>
        <taxon>Dinophyceae</taxon>
        <taxon>Prorocentrales</taxon>
        <taxon>Prorocentraceae</taxon>
        <taxon>Prorocentrum</taxon>
    </lineage>
</organism>
<keyword evidence="2" id="KW-1185">Reference proteome</keyword>
<reference evidence="1" key="1">
    <citation type="submission" date="2023-10" db="EMBL/GenBank/DDBJ databases">
        <authorList>
            <person name="Chen Y."/>
            <person name="Shah S."/>
            <person name="Dougan E. K."/>
            <person name="Thang M."/>
            <person name="Chan C."/>
        </authorList>
    </citation>
    <scope>NUCLEOTIDE SEQUENCE [LARGE SCALE GENOMIC DNA]</scope>
</reference>